<feature type="region of interest" description="Disordered" evidence="1">
    <location>
        <begin position="167"/>
        <end position="226"/>
    </location>
</feature>
<protein>
    <recommendedName>
        <fullName evidence="3">DUF4408 domain-containing protein</fullName>
    </recommendedName>
</protein>
<proteinExistence type="predicted"/>
<feature type="region of interest" description="Disordered" evidence="1">
    <location>
        <begin position="88"/>
        <end position="107"/>
    </location>
</feature>
<evidence type="ECO:0000313" key="5">
    <source>
        <dbReference type="Proteomes" id="UP000595140"/>
    </source>
</evidence>
<feature type="domain" description="DUF4408" evidence="3">
    <location>
        <begin position="13"/>
        <end position="44"/>
    </location>
</feature>
<feature type="region of interest" description="Disordered" evidence="1">
    <location>
        <begin position="47"/>
        <end position="74"/>
    </location>
</feature>
<dbReference type="InterPro" id="IPR008480">
    <property type="entry name" value="DUF761_pln"/>
</dbReference>
<evidence type="ECO:0000256" key="2">
    <source>
        <dbReference type="SAM" id="Phobius"/>
    </source>
</evidence>
<dbReference type="OrthoDB" id="1931904at2759"/>
<dbReference type="Pfam" id="PF05553">
    <property type="entry name" value="DUF761"/>
    <property type="match status" value="1"/>
</dbReference>
<reference evidence="4 5" key="1">
    <citation type="submission" date="2018-04" db="EMBL/GenBank/DDBJ databases">
        <authorList>
            <person name="Vogel A."/>
        </authorList>
    </citation>
    <scope>NUCLEOTIDE SEQUENCE [LARGE SCALE GENOMIC DNA]</scope>
</reference>
<dbReference type="PANTHER" id="PTHR33098:SF53">
    <property type="entry name" value="OS05G0540900 PROTEIN"/>
    <property type="match status" value="1"/>
</dbReference>
<dbReference type="PANTHER" id="PTHR33098">
    <property type="entry name" value="COTTON FIBER (DUF761)"/>
    <property type="match status" value="1"/>
</dbReference>
<keyword evidence="2" id="KW-0812">Transmembrane</keyword>
<feature type="transmembrane region" description="Helical" evidence="2">
    <location>
        <begin position="26"/>
        <end position="45"/>
    </location>
</feature>
<gene>
    <name evidence="4" type="ORF">CCAM_LOCUS39502</name>
</gene>
<sequence length="274" mass="30192">MFAETVSIIVPSSVLAAINSWLTPTVFFVILNAVIAAIAFTSSLANQKPQSHHDSSSTSSSASSSTAPKVPRSPSVLQRLRSINFPVLRSPEPALKPNPDFEPDSAQNPQTLIQTASYIFRQDYLPESEVQIVSHEESVDPIVTRDEKPEPIRTRFEFQAAIEEEAAEMPGGLDGGSSKRDDSDADPLTEEIPARVPAKMTKSASMKTACSDSEEVDVEARRPATMKERVMTEADEEVDAKADDFINKFRQQLELQRADSILRYKGVNRRGAER</sequence>
<evidence type="ECO:0000256" key="1">
    <source>
        <dbReference type="SAM" id="MobiDB-lite"/>
    </source>
</evidence>
<keyword evidence="2" id="KW-0472">Membrane</keyword>
<feature type="compositionally biased region" description="Polar residues" evidence="1">
    <location>
        <begin position="202"/>
        <end position="211"/>
    </location>
</feature>
<dbReference type="Pfam" id="PF14364">
    <property type="entry name" value="DUF4408"/>
    <property type="match status" value="1"/>
</dbReference>
<keyword evidence="5" id="KW-1185">Reference proteome</keyword>
<feature type="compositionally biased region" description="Low complexity" evidence="1">
    <location>
        <begin position="56"/>
        <end position="67"/>
    </location>
</feature>
<keyword evidence="2" id="KW-1133">Transmembrane helix</keyword>
<accession>A0A484NB33</accession>
<evidence type="ECO:0000259" key="3">
    <source>
        <dbReference type="Pfam" id="PF14364"/>
    </source>
</evidence>
<dbReference type="Proteomes" id="UP000595140">
    <property type="component" value="Unassembled WGS sequence"/>
</dbReference>
<dbReference type="InterPro" id="IPR025520">
    <property type="entry name" value="DUF4408"/>
</dbReference>
<dbReference type="EMBL" id="OOIL02006555">
    <property type="protein sequence ID" value="VFQ97726.1"/>
    <property type="molecule type" value="Genomic_DNA"/>
</dbReference>
<dbReference type="AlphaFoldDB" id="A0A484NB33"/>
<name>A0A484NB33_9ASTE</name>
<evidence type="ECO:0000313" key="4">
    <source>
        <dbReference type="EMBL" id="VFQ97726.1"/>
    </source>
</evidence>
<organism evidence="4 5">
    <name type="scientific">Cuscuta campestris</name>
    <dbReference type="NCBI Taxonomy" id="132261"/>
    <lineage>
        <taxon>Eukaryota</taxon>
        <taxon>Viridiplantae</taxon>
        <taxon>Streptophyta</taxon>
        <taxon>Embryophyta</taxon>
        <taxon>Tracheophyta</taxon>
        <taxon>Spermatophyta</taxon>
        <taxon>Magnoliopsida</taxon>
        <taxon>eudicotyledons</taxon>
        <taxon>Gunneridae</taxon>
        <taxon>Pentapetalae</taxon>
        <taxon>asterids</taxon>
        <taxon>lamiids</taxon>
        <taxon>Solanales</taxon>
        <taxon>Convolvulaceae</taxon>
        <taxon>Cuscuteae</taxon>
        <taxon>Cuscuta</taxon>
        <taxon>Cuscuta subgen. Grammica</taxon>
        <taxon>Cuscuta sect. Cleistogrammica</taxon>
    </lineage>
</organism>